<feature type="transmembrane region" description="Helical" evidence="6">
    <location>
        <begin position="180"/>
        <end position="199"/>
    </location>
</feature>
<dbReference type="InterPro" id="IPR029018">
    <property type="entry name" value="Hex-like_dom2"/>
</dbReference>
<dbReference type="GO" id="GO:0016787">
    <property type="term" value="F:hydrolase activity"/>
    <property type="evidence" value="ECO:0007669"/>
    <property type="project" value="UniProtKB-KW"/>
</dbReference>
<feature type="transmembrane region" description="Helical" evidence="6">
    <location>
        <begin position="461"/>
        <end position="494"/>
    </location>
</feature>
<organism evidence="8 9">
    <name type="scientific">Fusarium circinatum</name>
    <name type="common">Pitch canker fungus</name>
    <name type="synonym">Gibberella circinata</name>
    <dbReference type="NCBI Taxonomy" id="48490"/>
    <lineage>
        <taxon>Eukaryota</taxon>
        <taxon>Fungi</taxon>
        <taxon>Dikarya</taxon>
        <taxon>Ascomycota</taxon>
        <taxon>Pezizomycotina</taxon>
        <taxon>Sordariomycetes</taxon>
        <taxon>Hypocreomycetidae</taxon>
        <taxon>Hypocreales</taxon>
        <taxon>Nectriaceae</taxon>
        <taxon>Fusarium</taxon>
        <taxon>Fusarium fujikuroi species complex</taxon>
    </lineage>
</organism>
<dbReference type="PANTHER" id="PTHR37842:SF2">
    <property type="entry name" value="GYLCOSYL HYDROLASE 115 C-TERMINAL DOMAIN-CONTAINING PROTEIN"/>
    <property type="match status" value="1"/>
</dbReference>
<evidence type="ECO:0000313" key="8">
    <source>
        <dbReference type="EMBL" id="KAF5673689.1"/>
    </source>
</evidence>
<dbReference type="InterPro" id="IPR041437">
    <property type="entry name" value="GH115_C"/>
</dbReference>
<dbReference type="Gene3D" id="3.20.20.520">
    <property type="entry name" value="Glycosyl hydrolase family 115"/>
    <property type="match status" value="1"/>
</dbReference>
<gene>
    <name evidence="8" type="ORF">FCIRC_7951</name>
</gene>
<sequence>MGWIGRINDGVANSRVGHWFQLEGSGHPRERPGSRFTTEIRAGIISFFAMAYILAVNSSIVADSGGTCVCDSTPDDPICAANSDYLLCKNEVKRDLVTATAAISALATFFLGALANMPVGISCGMGLNAYLAYDVVGFHGSGSVPYEVAMTAIFVEGLIFFGLTILGLRQWLARAIPRSIKLATGAGIGLFLTLIGLTYSEGIGLITGAVSTPVELAGCSPADKLEDGTCPGSHKMQNPTLWLAIFCGGILTVVLTMFRVKGAILIGIILVSICSWPRGTSITAFPDTPVGDDSFNFFKKVVDFHPITRILAVQKWDISAYSGQFGRALITFLYVDILDCTGTLYSMARFSNLIDEKTQDFEGSATAYLVDSISITIGAVFGTSPVTAFIESGAGIGEGGRTGITAMMTGFCFFVSLFFAPIFASIPSWATGCVLILIGSMMMQAVVNINWRYMGDAIPAFLTIAIMPFTFSIADGLIAGICSYIVIQVLVWAVETASMGKLTATNKKDKDPWTWRIPGGILPGWLTRLFQGKKDFWRPYADETIEGNVGVNSHEMSPIRHNADWVKPALPHSTPFSGCVIATSTDCFTRGIAPAQATGFTRNHALRSQLHWLESLAMKVSQVYLSLLGLLPAVVGLGQQSIVAFNKSDDAFQLVGGDAGSGQIRVSKDEYWGVIRAAGDLAVDFGRVTGTNFTLSNGKKKASPAKYKFKPVDVKNNTHYRTLDEQHFSGPKYSDPNAGNTKIIVGTIGHSELIDKLIKDGSLDVSKIKGKWESFVSQLVKDPIKGTAEALVIAGSDPRGTIYGIYDISEKIGVSPWYWWADVPIRKRDEIFVLAKPKVQKSPSVKYRGIFLNDEQPGLSSWVGSRWDPTWNNKAPYNHEFYALVSELLLRLRANYLWPTVWGSMVYIDDPLNQPLLDAYEIVLGGSHTEPMMRAQNEFRTFYEGDWQYKSNNETIDEYFRYGVSRAKPYARNSLWTMAMRGTGDTAIEGDLGIDGIVEMLETLVDNQREILKEGLKVKNLTDVPSLWCLYKEVQSYQERGLVVPEDITLLWADDNWGNIRRLPLANETDRSGGAGVYYHFDYVGDPRNYKWINTIQLEKTTEQMTIAYHRNARRIWIVNVGDLKPKEIPISHFMDLAYDVEKWEKEGTTKWVEAWVEREFGSEHVEAITDIMTRYGMYAARRKFELLEPQIYSVINYHEAEAILEQWATLKEDTQAVYDKLDSEYQPAFFEMLLHPVLGGEIVNKIQIFGARNQLYAGQKRNSANDVIWKSVDLMYKDSNLTQRWNELLDGKWAHMLDQTHLGYDGYWQQPMRNTLPDLRFVQDVWPSLGGQYGVGVEGSNATIQGDSRWHSLSSNSLELPPLEPHGAQSRYFDVFHRGNKGCNWRAAPWEDFVQLSQYNGTVGGDNGTDSRVYITVDWDNAPQAPNTTQAIINITSDCRGFEKYAGEEPKLVVTVINREVPDSFKNGFVESDGHVSIEASHYQKVQGGDSDDSSLEYHTIKNYGRTLAGVGLYPLNTEKLKVGEGPALEYDMYLFSNNSAVNVTVFMSPGANYLGDSNPLQYGITLFPADKEQPNPKIVTPIGPNKGTNMPDGWGYAVGNAVWGLYGNYTTTAFNVPKEGAYKLRIWALLPNILIQKIVVDLGGVRQSYLGPPESFLLGRDEVGKYNGTSFVSTPGIVGGTFDKE</sequence>
<dbReference type="GO" id="GO:0016020">
    <property type="term" value="C:membrane"/>
    <property type="evidence" value="ECO:0007669"/>
    <property type="project" value="UniProtKB-SubCell"/>
</dbReference>
<dbReference type="Gene3D" id="2.60.120.1620">
    <property type="match status" value="1"/>
</dbReference>
<dbReference type="InterPro" id="IPR031924">
    <property type="entry name" value="GH115"/>
</dbReference>
<feature type="domain" description="Gylcosyl hydrolase 115 C-terminal" evidence="7">
    <location>
        <begin position="1469"/>
        <end position="1656"/>
    </location>
</feature>
<evidence type="ECO:0000256" key="2">
    <source>
        <dbReference type="ARBA" id="ARBA00022692"/>
    </source>
</evidence>
<feature type="transmembrane region" description="Helical" evidence="6">
    <location>
        <begin position="368"/>
        <end position="390"/>
    </location>
</feature>
<accession>A0A8H5TK57</accession>
<dbReference type="EMBL" id="JAAQPE010000260">
    <property type="protein sequence ID" value="KAF5673689.1"/>
    <property type="molecule type" value="Genomic_DNA"/>
</dbReference>
<dbReference type="GO" id="GO:0022857">
    <property type="term" value="F:transmembrane transporter activity"/>
    <property type="evidence" value="ECO:0007669"/>
    <property type="project" value="InterPro"/>
</dbReference>
<dbReference type="Gene3D" id="3.30.379.10">
    <property type="entry name" value="Chitobiase/beta-hexosaminidase domain 2-like"/>
    <property type="match status" value="1"/>
</dbReference>
<feature type="transmembrane region" description="Helical" evidence="6">
    <location>
        <begin position="402"/>
        <end position="423"/>
    </location>
</feature>
<protein>
    <recommendedName>
        <fullName evidence="7">Gylcosyl hydrolase 115 C-terminal domain-containing protein</fullName>
    </recommendedName>
</protein>
<keyword evidence="9" id="KW-1185">Reference proteome</keyword>
<reference evidence="8 9" key="2">
    <citation type="submission" date="2020-05" db="EMBL/GenBank/DDBJ databases">
        <title>Identification and distribution of gene clusters putatively required for synthesis of sphingolipid metabolism inhibitors in phylogenetically diverse species of the filamentous fungus Fusarium.</title>
        <authorList>
            <person name="Kim H.-S."/>
            <person name="Busman M."/>
            <person name="Brown D.W."/>
            <person name="Divon H."/>
            <person name="Uhlig S."/>
            <person name="Proctor R.H."/>
        </authorList>
    </citation>
    <scope>NUCLEOTIDE SEQUENCE [LARGE SCALE GENOMIC DNA]</scope>
    <source>
        <strain evidence="8 9">NRRL 25331</strain>
    </source>
</reference>
<evidence type="ECO:0000259" key="7">
    <source>
        <dbReference type="Pfam" id="PF17829"/>
    </source>
</evidence>
<keyword evidence="5 6" id="KW-0472">Membrane</keyword>
<evidence type="ECO:0000313" key="9">
    <source>
        <dbReference type="Proteomes" id="UP000572754"/>
    </source>
</evidence>
<name>A0A8H5TK57_FUSCI</name>
<dbReference type="InterPro" id="IPR042301">
    <property type="entry name" value="GH115_sf"/>
</dbReference>
<dbReference type="InterPro" id="IPR006043">
    <property type="entry name" value="NCS2"/>
</dbReference>
<keyword evidence="3" id="KW-0378">Hydrolase</keyword>
<comment type="subcellular location">
    <subcellularLocation>
        <location evidence="1">Membrane</location>
        <topology evidence="1">Multi-pass membrane protein</topology>
    </subcellularLocation>
</comment>
<keyword evidence="4 6" id="KW-1133">Transmembrane helix</keyword>
<reference evidence="9" key="1">
    <citation type="journal article" date="2020" name="BMC Genomics">
        <title>Correction to: Identification and distribution of gene clusters required for synthesis of sphingolipid metabolism inhibitors in diverse species of the filamentous fungus Fusarium.</title>
        <authorList>
            <person name="Kim H.S."/>
            <person name="Lohmar J.M."/>
            <person name="Busman M."/>
            <person name="Brown D.W."/>
            <person name="Naumann T.A."/>
            <person name="Divon H.H."/>
            <person name="Lysoe E."/>
            <person name="Uhlig S."/>
            <person name="Proctor R.H."/>
        </authorList>
    </citation>
    <scope>NUCLEOTIDE SEQUENCE [LARGE SCALE GENOMIC DNA]</scope>
    <source>
        <strain evidence="9">NRRL 25331</strain>
    </source>
</reference>
<feature type="transmembrane region" description="Helical" evidence="6">
    <location>
        <begin position="241"/>
        <end position="260"/>
    </location>
</feature>
<dbReference type="Proteomes" id="UP000572754">
    <property type="component" value="Unassembled WGS sequence"/>
</dbReference>
<dbReference type="Pfam" id="PF15979">
    <property type="entry name" value="Glyco_hydro_115"/>
    <property type="match status" value="1"/>
</dbReference>
<feature type="transmembrane region" description="Helical" evidence="6">
    <location>
        <begin position="148"/>
        <end position="168"/>
    </location>
</feature>
<evidence type="ECO:0000256" key="1">
    <source>
        <dbReference type="ARBA" id="ARBA00004141"/>
    </source>
</evidence>
<dbReference type="Pfam" id="PF00860">
    <property type="entry name" value="Xan_ur_permease"/>
    <property type="match status" value="2"/>
</dbReference>
<evidence type="ECO:0000256" key="6">
    <source>
        <dbReference type="SAM" id="Phobius"/>
    </source>
</evidence>
<dbReference type="Gene3D" id="1.20.58.2150">
    <property type="match status" value="1"/>
</dbReference>
<dbReference type="Pfam" id="PF17829">
    <property type="entry name" value="GH115_C"/>
    <property type="match status" value="1"/>
</dbReference>
<evidence type="ECO:0000256" key="5">
    <source>
        <dbReference type="ARBA" id="ARBA00023136"/>
    </source>
</evidence>
<keyword evidence="2 6" id="KW-0812">Transmembrane</keyword>
<evidence type="ECO:0000256" key="4">
    <source>
        <dbReference type="ARBA" id="ARBA00022989"/>
    </source>
</evidence>
<dbReference type="PANTHER" id="PTHR37842">
    <property type="match status" value="1"/>
</dbReference>
<evidence type="ECO:0000256" key="3">
    <source>
        <dbReference type="ARBA" id="ARBA00022801"/>
    </source>
</evidence>
<comment type="caution">
    <text evidence="8">The sequence shown here is derived from an EMBL/GenBank/DDBJ whole genome shotgun (WGS) entry which is preliminary data.</text>
</comment>
<proteinExistence type="predicted"/>
<feature type="transmembrane region" description="Helical" evidence="6">
    <location>
        <begin position="429"/>
        <end position="449"/>
    </location>
</feature>